<gene>
    <name evidence="2" type="ORF">KFL01_00490</name>
</gene>
<feature type="domain" description="VOC" evidence="1">
    <location>
        <begin position="2"/>
        <end position="128"/>
    </location>
</feature>
<dbReference type="InterPro" id="IPR029068">
    <property type="entry name" value="Glyas_Bleomycin-R_OHBP_Dase"/>
</dbReference>
<name>A0ABQ0X019_9MICC</name>
<dbReference type="EMBL" id="BJZR01000001">
    <property type="protein sequence ID" value="GEO90743.1"/>
    <property type="molecule type" value="Genomic_DNA"/>
</dbReference>
<accession>A0ABQ0X019</accession>
<dbReference type="Gene3D" id="3.10.180.10">
    <property type="entry name" value="2,3-Dihydroxybiphenyl 1,2-Dioxygenase, domain 1"/>
    <property type="match status" value="1"/>
</dbReference>
<protein>
    <submittedName>
        <fullName evidence="2">Glyoxalase</fullName>
    </submittedName>
</protein>
<dbReference type="InterPro" id="IPR037523">
    <property type="entry name" value="VOC_core"/>
</dbReference>
<dbReference type="PANTHER" id="PTHR36503">
    <property type="entry name" value="BLR2520 PROTEIN"/>
    <property type="match status" value="1"/>
</dbReference>
<comment type="caution">
    <text evidence="2">The sequence shown here is derived from an EMBL/GenBank/DDBJ whole genome shotgun (WGS) entry which is preliminary data.</text>
</comment>
<keyword evidence="3" id="KW-1185">Reference proteome</keyword>
<evidence type="ECO:0000313" key="2">
    <source>
        <dbReference type="EMBL" id="GEO90743.1"/>
    </source>
</evidence>
<organism evidence="2 3">
    <name type="scientific">Kocuria flava</name>
    <dbReference type="NCBI Taxonomy" id="446860"/>
    <lineage>
        <taxon>Bacteria</taxon>
        <taxon>Bacillati</taxon>
        <taxon>Actinomycetota</taxon>
        <taxon>Actinomycetes</taxon>
        <taxon>Micrococcales</taxon>
        <taxon>Micrococcaceae</taxon>
        <taxon>Kocuria</taxon>
    </lineage>
</organism>
<dbReference type="SUPFAM" id="SSF54593">
    <property type="entry name" value="Glyoxalase/Bleomycin resistance protein/Dihydroxybiphenyl dioxygenase"/>
    <property type="match status" value="1"/>
</dbReference>
<dbReference type="PANTHER" id="PTHR36503:SF2">
    <property type="entry name" value="BLR2408 PROTEIN"/>
    <property type="match status" value="1"/>
</dbReference>
<dbReference type="Proteomes" id="UP000321155">
    <property type="component" value="Unassembled WGS sequence"/>
</dbReference>
<evidence type="ECO:0000313" key="3">
    <source>
        <dbReference type="Proteomes" id="UP000321155"/>
    </source>
</evidence>
<sequence>MAYTFIPHIPVADLERSRTFYEALGWRVRPGMEEGHSIVLDLGEDFGVTLVERSYMQQMVGEGQELADPTRSLCGSYALVVETPEEVDELADRAAALGAPEIRGEDAGYMRYRIFADPDGHRWDVAWVDPLAMDRDWEAVRAKYPDAAIPQG</sequence>
<evidence type="ECO:0000259" key="1">
    <source>
        <dbReference type="PROSITE" id="PS51819"/>
    </source>
</evidence>
<proteinExistence type="predicted"/>
<dbReference type="PROSITE" id="PS51819">
    <property type="entry name" value="VOC"/>
    <property type="match status" value="1"/>
</dbReference>
<reference evidence="2 3" key="1">
    <citation type="submission" date="2019-07" db="EMBL/GenBank/DDBJ databases">
        <title>Whole genome shotgun sequence of Kocuria flava NBRC 107626.</title>
        <authorList>
            <person name="Hosoyama A."/>
            <person name="Uohara A."/>
            <person name="Ohji S."/>
            <person name="Ichikawa N."/>
        </authorList>
    </citation>
    <scope>NUCLEOTIDE SEQUENCE [LARGE SCALE GENOMIC DNA]</scope>
    <source>
        <strain evidence="2 3">NBRC 107626</strain>
    </source>
</reference>
<dbReference type="Pfam" id="PF00903">
    <property type="entry name" value="Glyoxalase"/>
    <property type="match status" value="1"/>
</dbReference>
<dbReference type="InterPro" id="IPR004360">
    <property type="entry name" value="Glyas_Fos-R_dOase_dom"/>
</dbReference>